<dbReference type="EMBL" id="JACXAA010000013">
    <property type="protein sequence ID" value="MBD2756663.1"/>
    <property type="molecule type" value="Genomic_DNA"/>
</dbReference>
<dbReference type="InterPro" id="IPR024072">
    <property type="entry name" value="DHFR-like_dom_sf"/>
</dbReference>
<dbReference type="RefSeq" id="WP_191042280.1">
    <property type="nucleotide sequence ID" value="NZ_JACXAA010000013.1"/>
</dbReference>
<comment type="caution">
    <text evidence="2">The sequence shown here is derived from an EMBL/GenBank/DDBJ whole genome shotgun (WGS) entry which is preliminary data.</text>
</comment>
<evidence type="ECO:0000313" key="3">
    <source>
        <dbReference type="Proteomes" id="UP000653797"/>
    </source>
</evidence>
<keyword evidence="3" id="KW-1185">Reference proteome</keyword>
<proteinExistence type="predicted"/>
<sequence>MRKLIYDVAASFDNFIAHSDGSIDGFLTEGEFVADFLERIQSYGAVLMGRKTYEWGYAFGLQKGQPAYTQVNPDLKNYIFSTSVTFEPGDLIDVVSDNEIDFVQQLKAEDGKPIWLCGGGELAGKLLDAQLIDELTVKLNPVVLGDGIRLFGSSQTKVNLHLIDSKPYDNGLILVKYQLTY</sequence>
<dbReference type="Proteomes" id="UP000653797">
    <property type="component" value="Unassembled WGS sequence"/>
</dbReference>
<dbReference type="PANTHER" id="PTHR38011">
    <property type="entry name" value="DIHYDROFOLATE REDUCTASE FAMILY PROTEIN (AFU_ORTHOLOGUE AFUA_8G06820)"/>
    <property type="match status" value="1"/>
</dbReference>
<dbReference type="GO" id="GO:0009231">
    <property type="term" value="P:riboflavin biosynthetic process"/>
    <property type="evidence" value="ECO:0007669"/>
    <property type="project" value="InterPro"/>
</dbReference>
<reference evidence="2" key="1">
    <citation type="submission" date="2020-09" db="EMBL/GenBank/DDBJ databases">
        <authorList>
            <person name="Kim M.K."/>
        </authorList>
    </citation>
    <scope>NUCLEOTIDE SEQUENCE</scope>
    <source>
        <strain evidence="2">BT704</strain>
    </source>
</reference>
<dbReference type="PANTHER" id="PTHR38011:SF11">
    <property type="entry name" value="2,5-DIAMINO-6-RIBOSYLAMINO-4(3H)-PYRIMIDINONE 5'-PHOSPHATE REDUCTASE"/>
    <property type="match status" value="1"/>
</dbReference>
<dbReference type="InterPro" id="IPR050765">
    <property type="entry name" value="Riboflavin_Biosynth_HTPR"/>
</dbReference>
<organism evidence="2 3">
    <name type="scientific">Spirosoma validum</name>
    <dbReference type="NCBI Taxonomy" id="2771355"/>
    <lineage>
        <taxon>Bacteria</taxon>
        <taxon>Pseudomonadati</taxon>
        <taxon>Bacteroidota</taxon>
        <taxon>Cytophagia</taxon>
        <taxon>Cytophagales</taxon>
        <taxon>Cytophagaceae</taxon>
        <taxon>Spirosoma</taxon>
    </lineage>
</organism>
<dbReference type="GO" id="GO:0008703">
    <property type="term" value="F:5-amino-6-(5-phosphoribosylamino)uracil reductase activity"/>
    <property type="evidence" value="ECO:0007669"/>
    <property type="project" value="InterPro"/>
</dbReference>
<dbReference type="InterPro" id="IPR002734">
    <property type="entry name" value="RibDG_C"/>
</dbReference>
<dbReference type="Pfam" id="PF01872">
    <property type="entry name" value="RibD_C"/>
    <property type="match status" value="1"/>
</dbReference>
<feature type="domain" description="Bacterial bifunctional deaminase-reductase C-terminal" evidence="1">
    <location>
        <begin position="2"/>
        <end position="174"/>
    </location>
</feature>
<dbReference type="Gene3D" id="3.40.430.10">
    <property type="entry name" value="Dihydrofolate Reductase, subunit A"/>
    <property type="match status" value="1"/>
</dbReference>
<evidence type="ECO:0000259" key="1">
    <source>
        <dbReference type="Pfam" id="PF01872"/>
    </source>
</evidence>
<gene>
    <name evidence="2" type="ORF">IC230_27525</name>
</gene>
<name>A0A927B7F6_9BACT</name>
<dbReference type="SUPFAM" id="SSF53597">
    <property type="entry name" value="Dihydrofolate reductase-like"/>
    <property type="match status" value="1"/>
</dbReference>
<protein>
    <submittedName>
        <fullName evidence="2">Dihydrofolate reductase</fullName>
    </submittedName>
</protein>
<evidence type="ECO:0000313" key="2">
    <source>
        <dbReference type="EMBL" id="MBD2756663.1"/>
    </source>
</evidence>
<dbReference type="AlphaFoldDB" id="A0A927B7F6"/>
<accession>A0A927B7F6</accession>